<name>A0AAE0DP53_9LECA</name>
<dbReference type="EMBL" id="JASNWA010000003">
    <property type="protein sequence ID" value="KAK3177969.1"/>
    <property type="molecule type" value="Genomic_DNA"/>
</dbReference>
<dbReference type="AlphaFoldDB" id="A0AAE0DP53"/>
<dbReference type="Gene3D" id="3.40.50.720">
    <property type="entry name" value="NAD(P)-binding Rossmann-like Domain"/>
    <property type="match status" value="1"/>
</dbReference>
<evidence type="ECO:0000313" key="2">
    <source>
        <dbReference type="Proteomes" id="UP001276659"/>
    </source>
</evidence>
<gene>
    <name evidence="1" type="ORF">OEA41_000101</name>
</gene>
<evidence type="ECO:0000313" key="1">
    <source>
        <dbReference type="EMBL" id="KAK3177969.1"/>
    </source>
</evidence>
<accession>A0AAE0DP53</accession>
<dbReference type="SUPFAM" id="SSF51735">
    <property type="entry name" value="NAD(P)-binding Rossmann-fold domains"/>
    <property type="match status" value="1"/>
</dbReference>
<comment type="caution">
    <text evidence="1">The sequence shown here is derived from an EMBL/GenBank/DDBJ whole genome shotgun (WGS) entry which is preliminary data.</text>
</comment>
<protein>
    <submittedName>
        <fullName evidence="1">Uncharacterized protein</fullName>
    </submittedName>
</protein>
<organism evidence="1 2">
    <name type="scientific">Lepraria neglecta</name>
    <dbReference type="NCBI Taxonomy" id="209136"/>
    <lineage>
        <taxon>Eukaryota</taxon>
        <taxon>Fungi</taxon>
        <taxon>Dikarya</taxon>
        <taxon>Ascomycota</taxon>
        <taxon>Pezizomycotina</taxon>
        <taxon>Lecanoromycetes</taxon>
        <taxon>OSLEUM clade</taxon>
        <taxon>Lecanoromycetidae</taxon>
        <taxon>Lecanorales</taxon>
        <taxon>Lecanorineae</taxon>
        <taxon>Stereocaulaceae</taxon>
        <taxon>Lepraria</taxon>
    </lineage>
</organism>
<dbReference type="InterPro" id="IPR036291">
    <property type="entry name" value="NAD(P)-bd_dom_sf"/>
</dbReference>
<keyword evidence="2" id="KW-1185">Reference proteome</keyword>
<sequence>MSLLLSKILYRYDLEIVNTELDWERNCHMHVNWWKPVLNILSSRGARVFVLDRNTPQTALPPGLEFIKCDQSSWKDLSAAFKHAQNVDIAVANAGVSEERNYFDDTFDEEGNLLEPSRAVVDLVGLVRSLRAVTLKDNITINTVAPAATITSLLPQNLAAPIIAAGLPVSSADFVGLAVVYSAVGKHPRRVEPYGKDTDESDGPGRWHGRGILTLGEAYTEVEGPVADLRAEWFGQKNTELTRLQQTMTDFR</sequence>
<dbReference type="Proteomes" id="UP001276659">
    <property type="component" value="Unassembled WGS sequence"/>
</dbReference>
<reference evidence="1" key="1">
    <citation type="submission" date="2022-11" db="EMBL/GenBank/DDBJ databases">
        <title>Chromosomal genome sequence assembly and mating type (MAT) locus characterization of the leprose asexual lichenized fungus Lepraria neglecta (Nyl.) Erichsen.</title>
        <authorList>
            <person name="Allen J.L."/>
            <person name="Pfeffer B."/>
        </authorList>
    </citation>
    <scope>NUCLEOTIDE SEQUENCE</scope>
    <source>
        <strain evidence="1">Allen 5258</strain>
    </source>
</reference>
<proteinExistence type="predicted"/>